<dbReference type="InterPro" id="IPR015797">
    <property type="entry name" value="NUDIX_hydrolase-like_dom_sf"/>
</dbReference>
<dbReference type="CDD" id="cd03426">
    <property type="entry name" value="NUDIX_CoAse_Nudt7"/>
    <property type="match status" value="1"/>
</dbReference>
<keyword evidence="4" id="KW-0378">Hydrolase</keyword>
<dbReference type="PROSITE" id="PS00893">
    <property type="entry name" value="NUDIX_BOX"/>
    <property type="match status" value="1"/>
</dbReference>
<evidence type="ECO:0000256" key="4">
    <source>
        <dbReference type="ARBA" id="ARBA00022801"/>
    </source>
</evidence>
<keyword evidence="3" id="KW-0479">Metal-binding</keyword>
<evidence type="ECO:0000256" key="3">
    <source>
        <dbReference type="ARBA" id="ARBA00022723"/>
    </source>
</evidence>
<evidence type="ECO:0000313" key="8">
    <source>
        <dbReference type="EMBL" id="HEH35269.1"/>
    </source>
</evidence>
<protein>
    <submittedName>
        <fullName evidence="8">CoA pyrophosphatase</fullName>
    </submittedName>
</protein>
<organism evidence="8">
    <name type="scientific">Archaeoglobus fulgidus</name>
    <dbReference type="NCBI Taxonomy" id="2234"/>
    <lineage>
        <taxon>Archaea</taxon>
        <taxon>Methanobacteriati</taxon>
        <taxon>Methanobacteriota</taxon>
        <taxon>Archaeoglobi</taxon>
        <taxon>Archaeoglobales</taxon>
        <taxon>Archaeoglobaceae</taxon>
        <taxon>Archaeoglobus</taxon>
    </lineage>
</organism>
<dbReference type="InterPro" id="IPR020084">
    <property type="entry name" value="NUDIX_hydrolase_CS"/>
</dbReference>
<dbReference type="EMBL" id="DSLA01000059">
    <property type="protein sequence ID" value="HEH35269.1"/>
    <property type="molecule type" value="Genomic_DNA"/>
</dbReference>
<comment type="caution">
    <text evidence="8">The sequence shown here is derived from an EMBL/GenBank/DDBJ whole genome shotgun (WGS) entry which is preliminary data.</text>
</comment>
<name>A0A7J2THP3_ARCFL</name>
<evidence type="ECO:0000256" key="6">
    <source>
        <dbReference type="ARBA" id="ARBA00023211"/>
    </source>
</evidence>
<evidence type="ECO:0000259" key="7">
    <source>
        <dbReference type="PROSITE" id="PS51462"/>
    </source>
</evidence>
<dbReference type="SUPFAM" id="SSF55811">
    <property type="entry name" value="Nudix"/>
    <property type="match status" value="1"/>
</dbReference>
<comment type="cofactor">
    <cofactor evidence="2">
        <name>Mg(2+)</name>
        <dbReference type="ChEBI" id="CHEBI:18420"/>
    </cofactor>
</comment>
<dbReference type="Gene3D" id="3.90.79.10">
    <property type="entry name" value="Nucleoside Triphosphate Pyrophosphohydrolase"/>
    <property type="match status" value="1"/>
</dbReference>
<dbReference type="AlphaFoldDB" id="A0A7J2THP3"/>
<reference evidence="8" key="1">
    <citation type="journal article" date="2020" name="mSystems">
        <title>Genome- and Community-Level Interaction Insights into Carbon Utilization and Element Cycling Functions of Hydrothermarchaeota in Hydrothermal Sediment.</title>
        <authorList>
            <person name="Zhou Z."/>
            <person name="Liu Y."/>
            <person name="Xu W."/>
            <person name="Pan J."/>
            <person name="Luo Z.H."/>
            <person name="Li M."/>
        </authorList>
    </citation>
    <scope>NUCLEOTIDE SEQUENCE [LARGE SCALE GENOMIC DNA]</scope>
    <source>
        <strain evidence="8">SpSt-26</strain>
    </source>
</reference>
<proteinExistence type="predicted"/>
<keyword evidence="6" id="KW-0464">Manganese</keyword>
<dbReference type="InterPro" id="IPR000086">
    <property type="entry name" value="NUDIX_hydrolase_dom"/>
</dbReference>
<evidence type="ECO:0000256" key="2">
    <source>
        <dbReference type="ARBA" id="ARBA00001946"/>
    </source>
</evidence>
<dbReference type="GO" id="GO:0046872">
    <property type="term" value="F:metal ion binding"/>
    <property type="evidence" value="ECO:0007669"/>
    <property type="project" value="UniProtKB-KW"/>
</dbReference>
<dbReference type="PANTHER" id="PTHR12992:SF11">
    <property type="entry name" value="MITOCHONDRIAL COENZYME A DIPHOSPHATASE NUDT8"/>
    <property type="match status" value="1"/>
</dbReference>
<feature type="domain" description="Nudix hydrolase" evidence="7">
    <location>
        <begin position="17"/>
        <end position="147"/>
    </location>
</feature>
<comment type="cofactor">
    <cofactor evidence="1">
        <name>Mn(2+)</name>
        <dbReference type="ChEBI" id="CHEBI:29035"/>
    </cofactor>
</comment>
<dbReference type="GO" id="GO:0010945">
    <property type="term" value="F:coenzyme A diphosphatase activity"/>
    <property type="evidence" value="ECO:0007669"/>
    <property type="project" value="InterPro"/>
</dbReference>
<dbReference type="PANTHER" id="PTHR12992">
    <property type="entry name" value="NUDIX HYDROLASE"/>
    <property type="match status" value="1"/>
</dbReference>
<gene>
    <name evidence="8" type="ORF">ENP88_03780</name>
</gene>
<dbReference type="InterPro" id="IPR045121">
    <property type="entry name" value="CoAse"/>
</dbReference>
<dbReference type="Pfam" id="PF00293">
    <property type="entry name" value="NUDIX"/>
    <property type="match status" value="1"/>
</dbReference>
<dbReference type="PROSITE" id="PS51462">
    <property type="entry name" value="NUDIX"/>
    <property type="match status" value="1"/>
</dbReference>
<evidence type="ECO:0000256" key="5">
    <source>
        <dbReference type="ARBA" id="ARBA00022842"/>
    </source>
</evidence>
<accession>A0A7J2THP3</accession>
<sequence length="187" mass="21136">MIKDALRELLNKEPTGNPIAAVLVPIIECGESRILMIKRGKDLTRSAGHVAFPGGMIEKGEDAVKTALREFEEELGVKREKIEVIGFLKTREVLEYRIKICPVVGITKDENFSPDSREVSKILVDSLEKVLASRRVTDWGASFECMGELVWGASSRVLDDLYLRIVRRYGSIGNFFAKMRESYAERR</sequence>
<keyword evidence="5" id="KW-0460">Magnesium</keyword>
<evidence type="ECO:0000256" key="1">
    <source>
        <dbReference type="ARBA" id="ARBA00001936"/>
    </source>
</evidence>